<dbReference type="EMBL" id="JANGAC010000020">
    <property type="protein sequence ID" value="MCQ4925281.1"/>
    <property type="molecule type" value="Genomic_DNA"/>
</dbReference>
<proteinExistence type="predicted"/>
<dbReference type="Pfam" id="PF20097">
    <property type="entry name" value="DUF6487"/>
    <property type="match status" value="1"/>
</dbReference>
<gene>
    <name evidence="2" type="ORF">NE686_19410</name>
</gene>
<feature type="domain" description="DUF6487" evidence="1">
    <location>
        <begin position="3"/>
        <end position="72"/>
    </location>
</feature>
<dbReference type="InterPro" id="IPR045504">
    <property type="entry name" value="DUF6487"/>
</dbReference>
<organism evidence="2 3">
    <name type="scientific">Tissierella carlieri</name>
    <dbReference type="NCBI Taxonomy" id="689904"/>
    <lineage>
        <taxon>Bacteria</taxon>
        <taxon>Bacillati</taxon>
        <taxon>Bacillota</taxon>
        <taxon>Tissierellia</taxon>
        <taxon>Tissierellales</taxon>
        <taxon>Tissierellaceae</taxon>
        <taxon>Tissierella</taxon>
    </lineage>
</organism>
<accession>A0ABT1SFL6</accession>
<evidence type="ECO:0000313" key="2">
    <source>
        <dbReference type="EMBL" id="MCQ4925281.1"/>
    </source>
</evidence>
<dbReference type="Proteomes" id="UP001524478">
    <property type="component" value="Unassembled WGS sequence"/>
</dbReference>
<keyword evidence="3" id="KW-1185">Reference proteome</keyword>
<sequence>MICPYCNDEMKKGQIESDDGCVKWQPALRKRSFIRNIYRGDFEGCVYFGEGSMLKGGRAEAYYCDHCRMMIVPNGREKE</sequence>
<comment type="caution">
    <text evidence="2">The sequence shown here is derived from an EMBL/GenBank/DDBJ whole genome shotgun (WGS) entry which is preliminary data.</text>
</comment>
<name>A0ABT1SFL6_9FIRM</name>
<reference evidence="2 3" key="1">
    <citation type="submission" date="2022-06" db="EMBL/GenBank/DDBJ databases">
        <title>Isolation of gut microbiota from human fecal samples.</title>
        <authorList>
            <person name="Pamer E.G."/>
            <person name="Barat B."/>
            <person name="Waligurski E."/>
            <person name="Medina S."/>
            <person name="Paddock L."/>
            <person name="Mostad J."/>
        </authorList>
    </citation>
    <scope>NUCLEOTIDE SEQUENCE [LARGE SCALE GENOMIC DNA]</scope>
    <source>
        <strain evidence="2 3">DFI.7.95</strain>
    </source>
</reference>
<protein>
    <submittedName>
        <fullName evidence="2">PF20097 family protein</fullName>
    </submittedName>
</protein>
<evidence type="ECO:0000259" key="1">
    <source>
        <dbReference type="Pfam" id="PF20097"/>
    </source>
</evidence>
<evidence type="ECO:0000313" key="3">
    <source>
        <dbReference type="Proteomes" id="UP001524478"/>
    </source>
</evidence>
<dbReference type="RefSeq" id="WP_256312782.1">
    <property type="nucleotide sequence ID" value="NZ_JANGAC010000020.1"/>
</dbReference>